<feature type="compositionally biased region" description="Polar residues" evidence="1">
    <location>
        <begin position="567"/>
        <end position="581"/>
    </location>
</feature>
<dbReference type="Pfam" id="PF26639">
    <property type="entry name" value="Het-6_barrel"/>
    <property type="match status" value="1"/>
</dbReference>
<dbReference type="RefSeq" id="XP_040649950.1">
    <property type="nucleotide sequence ID" value="XM_040797139.1"/>
</dbReference>
<protein>
    <submittedName>
        <fullName evidence="3">Heterokaryon incompatibility</fullName>
    </submittedName>
</protein>
<name>A0A135LR12_PENPA</name>
<keyword evidence="4" id="KW-1185">Reference proteome</keyword>
<reference evidence="3 4" key="1">
    <citation type="journal article" date="2016" name="BMC Genomics">
        <title>Genome sequencing and secondary metabolism of the postharvest pathogen Penicillium griseofulvum.</title>
        <authorList>
            <person name="Banani H."/>
            <person name="Marcet-Houben M."/>
            <person name="Ballester A.R."/>
            <person name="Abbruscato P."/>
            <person name="Gonzalez-Candelas L."/>
            <person name="Gabaldon T."/>
            <person name="Spadaro D."/>
        </authorList>
    </citation>
    <scope>NUCLEOTIDE SEQUENCE [LARGE SCALE GENOMIC DNA]</scope>
    <source>
        <strain evidence="3 4">PG3</strain>
    </source>
</reference>
<evidence type="ECO:0000313" key="3">
    <source>
        <dbReference type="EMBL" id="KXG51414.1"/>
    </source>
</evidence>
<proteinExistence type="predicted"/>
<feature type="region of interest" description="Disordered" evidence="1">
    <location>
        <begin position="513"/>
        <end position="606"/>
    </location>
</feature>
<dbReference type="AlphaFoldDB" id="A0A135LR12"/>
<evidence type="ECO:0000256" key="1">
    <source>
        <dbReference type="SAM" id="MobiDB-lite"/>
    </source>
</evidence>
<dbReference type="OrthoDB" id="4370019at2759"/>
<dbReference type="PANTHER" id="PTHR24148">
    <property type="entry name" value="ANKYRIN REPEAT DOMAIN-CONTAINING PROTEIN 39 HOMOLOG-RELATED"/>
    <property type="match status" value="1"/>
</dbReference>
<sequence length="993" mass="111157">MDPAHSIGLQRTTAIVVSDDEPLTFDYPTPTYTYTDLTTADYFRLLELLPGKGSSALQCNIQSYRLDAFTLPPYRALSYSGIESQYENLVVAGQKILIDSSLRKSYEFRHPLFCNNQTLLITTSLRDALQRIRHARLPVKLWVDAICINQENVIERSSHARMIPRIYRRATNVIAWLGEADEDSDKAITTVQRMVEEIKHGRSSTNILSSEDIKSFVRFLKRPIFRRLWCVVETVVAKDARILCGSLPSPNILTGPSISYERLGWVCQVMRSLVPQHIDSLDEAKRLLSFCDLAMQARLGLSIRKVDPYQLAYDLREYESTDPLDKVFAFYALPRIDCPVSLGEVPVAATQDELARLSTSDPLLIRKLTINWAQTKWEQHAGFGPLSSASTRIDALVEHVSHYYRTAIRLLECVLESCTGGSQEEISVVFSKLWEAVDRQQTSIRRFLDKDTDEIASSDELVIFRRISTDLETSLWLYEDICTSHVDSKYGPEDAPYLRNRIEAFEEMQNCLSTAGDSSSSFGSNDSDEDLDQAPHSFDPSSEILSSGKGEATQNTEDEAPAKDSISETVGGNRQVSTSSGEGADDRGDSGPKDIENDSRLQRDEGHVPAEIFLAVSMMANGVEPRHAIGLEYMAPRIDGCDSTCAQEGHDHAVAESRSLASPDYSLSTAEAYRAFTVQCLLHDQNLDLLSSVDAFCQGGRVTGLPSWVPDYSIKLDNRIVPLVSPEYHGRNVFGGIRKVQPEIFWEESDPNTLELTGRFFDTISAVSTLRSEIRGFKQLHEEWMRMTSREIGVEPAQYLPPHANGDDEEAYDRVWKGTMAMPDSLPIPPPARIKSWRHMIRDFMQWFHHWHSRPDGLSKATWQCYFAFLALLAAQQSSATTEPALKRALEEGGIVPGVTIMEDNEGFFEAVQSLAVGRRLAVTKAGGVTWVPETTQVGDMICVMKGAKVPFVIRKVSGTESSFQFIGECFCHELAYLGMGDDSTDWTTICLI</sequence>
<dbReference type="STRING" id="5078.A0A135LR12"/>
<comment type="caution">
    <text evidence="3">The sequence shown here is derived from an EMBL/GenBank/DDBJ whole genome shotgun (WGS) entry which is preliminary data.</text>
</comment>
<accession>A0A135LR12</accession>
<dbReference type="GeneID" id="63712439"/>
<dbReference type="PANTHER" id="PTHR24148:SF64">
    <property type="entry name" value="HETEROKARYON INCOMPATIBILITY DOMAIN-CONTAINING PROTEIN"/>
    <property type="match status" value="1"/>
</dbReference>
<dbReference type="InterPro" id="IPR010730">
    <property type="entry name" value="HET"/>
</dbReference>
<dbReference type="Pfam" id="PF06985">
    <property type="entry name" value="HET"/>
    <property type="match status" value="1"/>
</dbReference>
<dbReference type="EMBL" id="LHQR01000030">
    <property type="protein sequence ID" value="KXG51414.1"/>
    <property type="molecule type" value="Genomic_DNA"/>
</dbReference>
<dbReference type="InterPro" id="IPR052895">
    <property type="entry name" value="HetReg/Transcr_Mod"/>
</dbReference>
<dbReference type="Proteomes" id="UP000070168">
    <property type="component" value="Unassembled WGS sequence"/>
</dbReference>
<organism evidence="3 4">
    <name type="scientific">Penicillium patulum</name>
    <name type="common">Penicillium griseofulvum</name>
    <dbReference type="NCBI Taxonomy" id="5078"/>
    <lineage>
        <taxon>Eukaryota</taxon>
        <taxon>Fungi</taxon>
        <taxon>Dikarya</taxon>
        <taxon>Ascomycota</taxon>
        <taxon>Pezizomycotina</taxon>
        <taxon>Eurotiomycetes</taxon>
        <taxon>Eurotiomycetidae</taxon>
        <taxon>Eurotiales</taxon>
        <taxon>Aspergillaceae</taxon>
        <taxon>Penicillium</taxon>
    </lineage>
</organism>
<feature type="domain" description="Heterokaryon incompatibility" evidence="2">
    <location>
        <begin position="74"/>
        <end position="233"/>
    </location>
</feature>
<evidence type="ECO:0000259" key="2">
    <source>
        <dbReference type="Pfam" id="PF06985"/>
    </source>
</evidence>
<feature type="compositionally biased region" description="Basic and acidic residues" evidence="1">
    <location>
        <begin position="584"/>
        <end position="606"/>
    </location>
</feature>
<evidence type="ECO:0000313" key="4">
    <source>
        <dbReference type="Proteomes" id="UP000070168"/>
    </source>
</evidence>
<gene>
    <name evidence="3" type="ORF">PGRI_094260</name>
</gene>